<keyword evidence="5" id="KW-0029">Amino-acid transport</keyword>
<keyword evidence="4 11" id="KW-0812">Transmembrane</keyword>
<dbReference type="Pfam" id="PF04108">
    <property type="entry name" value="ATG17_like"/>
    <property type="match status" value="1"/>
</dbReference>
<feature type="transmembrane region" description="Helical" evidence="11">
    <location>
        <begin position="489"/>
        <end position="514"/>
    </location>
</feature>
<feature type="transmembrane region" description="Helical" evidence="11">
    <location>
        <begin position="795"/>
        <end position="814"/>
    </location>
</feature>
<accession>A0A2C5ZBK3</accession>
<feature type="coiled-coil region" evidence="9">
    <location>
        <begin position="308"/>
        <end position="335"/>
    </location>
</feature>
<dbReference type="InterPro" id="IPR004841">
    <property type="entry name" value="AA-permease/SLC12A_dom"/>
</dbReference>
<dbReference type="Proteomes" id="UP000226431">
    <property type="component" value="Unassembled WGS sequence"/>
</dbReference>
<feature type="transmembrane region" description="Helical" evidence="11">
    <location>
        <begin position="535"/>
        <end position="563"/>
    </location>
</feature>
<feature type="domain" description="Autophagy protein ATG17-like" evidence="13">
    <location>
        <begin position="46"/>
        <end position="413"/>
    </location>
</feature>
<protein>
    <submittedName>
        <fullName evidence="14">Uncharacterized protein</fullName>
    </submittedName>
</protein>
<keyword evidence="3" id="KW-0813">Transport</keyword>
<dbReference type="PANTHER" id="PTHR43341:SF4">
    <property type="entry name" value="ARGININE PERMEASE CAN1-RELATED"/>
    <property type="match status" value="1"/>
</dbReference>
<keyword evidence="8 11" id="KW-0472">Membrane</keyword>
<keyword evidence="15" id="KW-1185">Reference proteome</keyword>
<dbReference type="Gene3D" id="1.20.1740.10">
    <property type="entry name" value="Amino acid/polyamine transporter I"/>
    <property type="match status" value="1"/>
</dbReference>
<feature type="transmembrane region" description="Helical" evidence="11">
    <location>
        <begin position="690"/>
        <end position="708"/>
    </location>
</feature>
<evidence type="ECO:0000313" key="15">
    <source>
        <dbReference type="Proteomes" id="UP000226431"/>
    </source>
</evidence>
<evidence type="ECO:0000256" key="11">
    <source>
        <dbReference type="SAM" id="Phobius"/>
    </source>
</evidence>
<evidence type="ECO:0000313" key="14">
    <source>
        <dbReference type="EMBL" id="PHH77396.1"/>
    </source>
</evidence>
<feature type="domain" description="Amino acid permease/ SLC12A" evidence="12">
    <location>
        <begin position="460"/>
        <end position="925"/>
    </location>
</feature>
<evidence type="ECO:0000256" key="8">
    <source>
        <dbReference type="ARBA" id="ARBA00023136"/>
    </source>
</evidence>
<evidence type="ECO:0000256" key="5">
    <source>
        <dbReference type="ARBA" id="ARBA00022970"/>
    </source>
</evidence>
<evidence type="ECO:0000256" key="9">
    <source>
        <dbReference type="SAM" id="Coils"/>
    </source>
</evidence>
<comment type="caution">
    <text evidence="14">The sequence shown here is derived from an EMBL/GenBank/DDBJ whole genome shotgun (WGS) entry which is preliminary data.</text>
</comment>
<evidence type="ECO:0000259" key="13">
    <source>
        <dbReference type="Pfam" id="PF04108"/>
    </source>
</evidence>
<keyword evidence="6 11" id="KW-1133">Transmembrane helix</keyword>
<dbReference type="AlphaFoldDB" id="A0A2C5ZBK3"/>
<evidence type="ECO:0000256" key="3">
    <source>
        <dbReference type="ARBA" id="ARBA00022448"/>
    </source>
</evidence>
<feature type="transmembrane region" description="Helical" evidence="11">
    <location>
        <begin position="899"/>
        <end position="919"/>
    </location>
</feature>
<evidence type="ECO:0000256" key="10">
    <source>
        <dbReference type="SAM" id="MobiDB-lite"/>
    </source>
</evidence>
<evidence type="ECO:0000259" key="12">
    <source>
        <dbReference type="Pfam" id="PF00324"/>
    </source>
</evidence>
<feature type="transmembrane region" description="Helical" evidence="11">
    <location>
        <begin position="868"/>
        <end position="893"/>
    </location>
</feature>
<dbReference type="EMBL" id="NJES01000121">
    <property type="protein sequence ID" value="PHH77396.1"/>
    <property type="molecule type" value="Genomic_DNA"/>
</dbReference>
<organism evidence="14 15">
    <name type="scientific">Ophiocordyceps camponoti-rufipedis</name>
    <dbReference type="NCBI Taxonomy" id="2004952"/>
    <lineage>
        <taxon>Eukaryota</taxon>
        <taxon>Fungi</taxon>
        <taxon>Dikarya</taxon>
        <taxon>Ascomycota</taxon>
        <taxon>Pezizomycotina</taxon>
        <taxon>Sordariomycetes</taxon>
        <taxon>Hypocreomycetidae</taxon>
        <taxon>Hypocreales</taxon>
        <taxon>Ophiocordycipitaceae</taxon>
        <taxon>Ophiocordyceps</taxon>
    </lineage>
</organism>
<dbReference type="PROSITE" id="PS00218">
    <property type="entry name" value="AMINO_ACID_PERMEASE_1"/>
    <property type="match status" value="1"/>
</dbReference>
<reference evidence="14 15" key="1">
    <citation type="submission" date="2017-06" db="EMBL/GenBank/DDBJ databases">
        <title>Ant-infecting Ophiocordyceps genomes reveal a high diversity of potential behavioral manipulation genes and a possible major role for enterotoxins.</title>
        <authorList>
            <person name="De Bekker C."/>
            <person name="Evans H.C."/>
            <person name="Brachmann A."/>
            <person name="Hughes D.P."/>
        </authorList>
    </citation>
    <scope>NUCLEOTIDE SEQUENCE [LARGE SCALE GENOMIC DNA]</scope>
    <source>
        <strain evidence="14 15">Map16</strain>
    </source>
</reference>
<dbReference type="GO" id="GO:0015171">
    <property type="term" value="F:amino acid transmembrane transporter activity"/>
    <property type="evidence" value="ECO:0007669"/>
    <property type="project" value="TreeGrafter"/>
</dbReference>
<comment type="subcellular location">
    <subcellularLocation>
        <location evidence="1">Membrane</location>
        <topology evidence="1">Multi-pass membrane protein</topology>
    </subcellularLocation>
    <subcellularLocation>
        <location evidence="2">Preautophagosomal structure membrane</location>
        <topology evidence="2">Peripheral membrane protein</topology>
    </subcellularLocation>
</comment>
<dbReference type="InterPro" id="IPR050524">
    <property type="entry name" value="APC_YAT"/>
</dbReference>
<feature type="transmembrane region" description="Helical" evidence="11">
    <location>
        <begin position="463"/>
        <end position="483"/>
    </location>
</feature>
<dbReference type="PANTHER" id="PTHR43341">
    <property type="entry name" value="AMINO ACID PERMEASE"/>
    <property type="match status" value="1"/>
</dbReference>
<feature type="region of interest" description="Disordered" evidence="10">
    <location>
        <begin position="261"/>
        <end position="294"/>
    </location>
</feature>
<dbReference type="Pfam" id="PF00324">
    <property type="entry name" value="AA_permease"/>
    <property type="match status" value="1"/>
</dbReference>
<dbReference type="FunFam" id="1.20.1740.10:FF:000001">
    <property type="entry name" value="Amino acid permease"/>
    <property type="match status" value="1"/>
</dbReference>
<sequence>MAASPAASSRRSAASSAASLRRSMDKQPAVVSADALVSHLLVAKRSLSSMALVLRANEIATAARTAHEDEVMLAAHMQFLAGSMADQVEILMRVRRALHATYDWGKRDFKKLVRAMDDVDGKLAMTMEMLRGTEVQDEMRPAGEERRNLLDFVDETGVHAMREAMKQSIEELQGIQQSFDGDLLRFDTDMRDLKKVTMTDTQPAGEGDAKTSLELLLELEEHSATMAQLLASLTKHFDMCVTAMRTTEGAAAALARRRAAEVTQSQSGDGVSISGVMTEEAGGSGSGDLEPETAEERAEMVRVVTQDAHEVDDVVREIQQRLAEMERSSATLDDQRRRTAEKHGRCRSAFWALSDVGGRLGDYVAAEADFRGRWEAEKDVVSERLREMGSMRDFYEGYGSAYASLLLELERRRVQLGIIKSNVITDTQPIMATEKKPDLTSGTTTPSPPTALERRLSARHLQFIAIGGTIGTGLFLGIGPALAKSGPASLLLAFILIGAVSYSVMTALAEMAAYMPVTGAFTVYASRFIDPSVGFAMGWILLISWSLTLAVELVAAGLIIQYWDASLNVGIWIAVFLVVFTAANLLPIRWFGELEMWFSLIKVIFIIGFVIFAACFNAGGVGSQGYLGFRYWRDPGAFAEYLVPGATGRFVGFWAVLVVAGFTYQGTELVAIGAGETRDPAKEIPSAIRWTYYGIVSLFLATVLFVGIDVPYNNPDLSSTNAQNAKDASASPLVIIARIGGVETLSHLINAVLLTAVLSAANSDIYSSSRIMIALADEGHAPAWVQRTNKYGTPYFAVLFCSAFGLFGFLKLSSESGVEVFAWLVHITAIAGFVTWALINLCHLRFMSVLRCKGLSRESLPYKAPFQPWLSVFGLVLNVLILLTSGFTVFIEWKWKDFLAAYVSIAIFFVFLVVHKVIYRTRPVKLDEVELSTS</sequence>
<keyword evidence="9" id="KW-0175">Coiled coil</keyword>
<dbReference type="InterPro" id="IPR004840">
    <property type="entry name" value="Amino_acid_permease_CS"/>
</dbReference>
<dbReference type="InterPro" id="IPR045326">
    <property type="entry name" value="ATG17-like_dom"/>
</dbReference>
<name>A0A2C5ZBK3_9HYPO</name>
<keyword evidence="7" id="KW-0072">Autophagy</keyword>
<evidence type="ECO:0000256" key="2">
    <source>
        <dbReference type="ARBA" id="ARBA00004623"/>
    </source>
</evidence>
<feature type="transmembrane region" description="Helical" evidence="11">
    <location>
        <begin position="569"/>
        <end position="588"/>
    </location>
</feature>
<dbReference type="OrthoDB" id="3900342at2759"/>
<dbReference type="GO" id="GO:0034045">
    <property type="term" value="C:phagophore assembly site membrane"/>
    <property type="evidence" value="ECO:0007669"/>
    <property type="project" value="UniProtKB-SubCell"/>
</dbReference>
<evidence type="ECO:0000256" key="7">
    <source>
        <dbReference type="ARBA" id="ARBA00023006"/>
    </source>
</evidence>
<dbReference type="STRING" id="2004952.A0A2C5ZBK3"/>
<feature type="transmembrane region" description="Helical" evidence="11">
    <location>
        <begin position="600"/>
        <end position="621"/>
    </location>
</feature>
<proteinExistence type="predicted"/>
<evidence type="ECO:0000256" key="1">
    <source>
        <dbReference type="ARBA" id="ARBA00004141"/>
    </source>
</evidence>
<dbReference type="GO" id="GO:0006914">
    <property type="term" value="P:autophagy"/>
    <property type="evidence" value="ECO:0007669"/>
    <property type="project" value="UniProtKB-KW"/>
</dbReference>
<evidence type="ECO:0000256" key="4">
    <source>
        <dbReference type="ARBA" id="ARBA00022692"/>
    </source>
</evidence>
<evidence type="ECO:0000256" key="6">
    <source>
        <dbReference type="ARBA" id="ARBA00022989"/>
    </source>
</evidence>
<feature type="transmembrane region" description="Helical" evidence="11">
    <location>
        <begin position="820"/>
        <end position="847"/>
    </location>
</feature>
<feature type="transmembrane region" description="Helical" evidence="11">
    <location>
        <begin position="641"/>
        <end position="664"/>
    </location>
</feature>
<gene>
    <name evidence="14" type="ORF">CDD80_673</name>
</gene>